<keyword evidence="2" id="KW-1185">Reference proteome</keyword>
<name>A0ACC2M0V9_PERAE</name>
<accession>A0ACC2M0V9</accession>
<gene>
    <name evidence="1" type="ORF">MRB53_015923</name>
</gene>
<sequence length="286" mass="31169">MSSESYGSGGKPTGFSEVKASETAPSDGIPNPGDSEGHRRRNSMDALLAKQVIPPQMTTKVKGLLKGLRYISQIFEPSKEQEQEMQIGNPTDVKHVAHIGWDGPSGPSTTTTPPSWVNENKLTTQDSSTKPLSTREEIKEQQGSPTKKTSHGRRNSNGDPEHPKLSRRHQTQNSTNNEQSDAPKALRRHQSSSSSASTGEASDMPRQPRRRSQKPSSGLDSSTKESSIDAPNHTRRKKSNRSTDGGSTRPSRSRVQAAANSDSEAKNTEEQPPPSKPKEEEEIQSV</sequence>
<dbReference type="EMBL" id="CM056813">
    <property type="protein sequence ID" value="KAJ8639229.1"/>
    <property type="molecule type" value="Genomic_DNA"/>
</dbReference>
<proteinExistence type="predicted"/>
<reference evidence="1 2" key="1">
    <citation type="journal article" date="2022" name="Hortic Res">
        <title>A haplotype resolved chromosomal level avocado genome allows analysis of novel avocado genes.</title>
        <authorList>
            <person name="Nath O."/>
            <person name="Fletcher S.J."/>
            <person name="Hayward A."/>
            <person name="Shaw L.M."/>
            <person name="Masouleh A.K."/>
            <person name="Furtado A."/>
            <person name="Henry R.J."/>
            <person name="Mitter N."/>
        </authorList>
    </citation>
    <scope>NUCLEOTIDE SEQUENCE [LARGE SCALE GENOMIC DNA]</scope>
    <source>
        <strain evidence="2">cv. Hass</strain>
    </source>
</reference>
<evidence type="ECO:0000313" key="2">
    <source>
        <dbReference type="Proteomes" id="UP001234297"/>
    </source>
</evidence>
<protein>
    <submittedName>
        <fullName evidence="1">Uncharacterized protein</fullName>
    </submittedName>
</protein>
<evidence type="ECO:0000313" key="1">
    <source>
        <dbReference type="EMBL" id="KAJ8639229.1"/>
    </source>
</evidence>
<dbReference type="Proteomes" id="UP001234297">
    <property type="component" value="Chromosome 5"/>
</dbReference>
<organism evidence="1 2">
    <name type="scientific">Persea americana</name>
    <name type="common">Avocado</name>
    <dbReference type="NCBI Taxonomy" id="3435"/>
    <lineage>
        <taxon>Eukaryota</taxon>
        <taxon>Viridiplantae</taxon>
        <taxon>Streptophyta</taxon>
        <taxon>Embryophyta</taxon>
        <taxon>Tracheophyta</taxon>
        <taxon>Spermatophyta</taxon>
        <taxon>Magnoliopsida</taxon>
        <taxon>Magnoliidae</taxon>
        <taxon>Laurales</taxon>
        <taxon>Lauraceae</taxon>
        <taxon>Persea</taxon>
    </lineage>
</organism>
<comment type="caution">
    <text evidence="1">The sequence shown here is derived from an EMBL/GenBank/DDBJ whole genome shotgun (WGS) entry which is preliminary data.</text>
</comment>